<keyword evidence="3 6" id="KW-0812">Transmembrane</keyword>
<feature type="transmembrane region" description="Helical" evidence="6">
    <location>
        <begin position="290"/>
        <end position="314"/>
    </location>
</feature>
<feature type="transmembrane region" description="Helical" evidence="6">
    <location>
        <begin position="179"/>
        <end position="199"/>
    </location>
</feature>
<feature type="transmembrane region" description="Helical" evidence="6">
    <location>
        <begin position="86"/>
        <end position="110"/>
    </location>
</feature>
<evidence type="ECO:0008006" key="9">
    <source>
        <dbReference type="Google" id="ProtNLM"/>
    </source>
</evidence>
<evidence type="ECO:0000256" key="3">
    <source>
        <dbReference type="ARBA" id="ARBA00022692"/>
    </source>
</evidence>
<dbReference type="RefSeq" id="WP_173206773.1">
    <property type="nucleotide sequence ID" value="NZ_CP053697.2"/>
</dbReference>
<keyword evidence="2" id="KW-1003">Cell membrane</keyword>
<reference evidence="7" key="1">
    <citation type="submission" date="2020-07" db="EMBL/GenBank/DDBJ databases">
        <title>Nitrate ammonifying Pseudomonas campi sp. nov. isolated from German agricultural grassland.</title>
        <authorList>
            <person name="Timsy T."/>
            <person name="Ulrich A."/>
            <person name="Spanner T."/>
            <person name="Foesel B."/>
            <person name="Kolb S."/>
            <person name="Horn M.A."/>
            <person name="Behrendt U."/>
        </authorList>
    </citation>
    <scope>NUCLEOTIDE SEQUENCE</scope>
    <source>
        <strain evidence="7">S1-A32-2</strain>
    </source>
</reference>
<evidence type="ECO:0000313" key="7">
    <source>
        <dbReference type="EMBL" id="QKE63356.1"/>
    </source>
</evidence>
<sequence>MGVFSQFLSLRERVGGAVFVLLGQAAQSVGSFVTGLVIARAAGQEELGLFALGFSFCFLVTCLGDTLVATPYTYFSSQEGGRQSGILKAGLVGSFLVGLLVCLLIVAAAILGVESLRGLVFTLPLAVIGLVLREFVRRHLYVAGKLTSVLLRDLLSCALQLALIFLLAAADWLSAGTAFLAIGLAALLPVLGFLGWGMFAGQASTSSEIFTWLSRFFGYGHWLVLGTACHVASVQLYPWLALAGGGVRNAGVFAVCMALTNLMNPLLVGLTNYFRPKFMANYRDACSSGFFAYVLRISMLFLAPALLFLIVVAVEGDRLLVAIYGESYREGSSALFYMGFGVVAVALSAPLQLALLAVRAPVTNLIYHAFALLILLLLSAVFWPHLSTTTLGFFYGGVNLAALGVLFFLFLRRVVFR</sequence>
<comment type="subcellular location">
    <subcellularLocation>
        <location evidence="1">Cell membrane</location>
        <topology evidence="1">Multi-pass membrane protein</topology>
    </subcellularLocation>
</comment>
<organism evidence="7 8">
    <name type="scientific">Aquipseudomonas campi</name>
    <dbReference type="NCBI Taxonomy" id="2731681"/>
    <lineage>
        <taxon>Bacteria</taxon>
        <taxon>Pseudomonadati</taxon>
        <taxon>Pseudomonadota</taxon>
        <taxon>Gammaproteobacteria</taxon>
        <taxon>Pseudomonadales</taxon>
        <taxon>Pseudomonadaceae</taxon>
        <taxon>Aquipseudomonas</taxon>
    </lineage>
</organism>
<feature type="transmembrane region" description="Helical" evidence="6">
    <location>
        <begin position="392"/>
        <end position="411"/>
    </location>
</feature>
<evidence type="ECO:0000256" key="2">
    <source>
        <dbReference type="ARBA" id="ARBA00022475"/>
    </source>
</evidence>
<dbReference type="PANTHER" id="PTHR30250:SF11">
    <property type="entry name" value="O-ANTIGEN TRANSPORTER-RELATED"/>
    <property type="match status" value="1"/>
</dbReference>
<feature type="transmembrane region" description="Helical" evidence="6">
    <location>
        <begin position="252"/>
        <end position="270"/>
    </location>
</feature>
<evidence type="ECO:0000256" key="5">
    <source>
        <dbReference type="ARBA" id="ARBA00023136"/>
    </source>
</evidence>
<gene>
    <name evidence="7" type="ORF">HNE05_08255</name>
</gene>
<keyword evidence="8" id="KW-1185">Reference proteome</keyword>
<feature type="transmembrane region" description="Helical" evidence="6">
    <location>
        <begin position="116"/>
        <end position="133"/>
    </location>
</feature>
<evidence type="ECO:0000313" key="8">
    <source>
        <dbReference type="Proteomes" id="UP000501379"/>
    </source>
</evidence>
<evidence type="ECO:0000256" key="4">
    <source>
        <dbReference type="ARBA" id="ARBA00022989"/>
    </source>
</evidence>
<feature type="transmembrane region" description="Helical" evidence="6">
    <location>
        <begin position="51"/>
        <end position="74"/>
    </location>
</feature>
<dbReference type="KEGG" id="pcam:HNE05_08255"/>
<protein>
    <recommendedName>
        <fullName evidence="9">Polysaccharide biosynthesis protein</fullName>
    </recommendedName>
</protein>
<feature type="transmembrane region" description="Helical" evidence="6">
    <location>
        <begin position="154"/>
        <end position="173"/>
    </location>
</feature>
<evidence type="ECO:0000256" key="6">
    <source>
        <dbReference type="SAM" id="Phobius"/>
    </source>
</evidence>
<feature type="transmembrane region" description="Helical" evidence="6">
    <location>
        <begin position="365"/>
        <end position="386"/>
    </location>
</feature>
<keyword evidence="5 6" id="KW-0472">Membrane</keyword>
<name>A0A6M8FTK1_9GAMM</name>
<dbReference type="Proteomes" id="UP000501379">
    <property type="component" value="Chromosome"/>
</dbReference>
<dbReference type="EMBL" id="CP053697">
    <property type="protein sequence ID" value="QKE63356.1"/>
    <property type="molecule type" value="Genomic_DNA"/>
</dbReference>
<proteinExistence type="predicted"/>
<keyword evidence="4 6" id="KW-1133">Transmembrane helix</keyword>
<evidence type="ECO:0000256" key="1">
    <source>
        <dbReference type="ARBA" id="ARBA00004651"/>
    </source>
</evidence>
<feature type="transmembrane region" description="Helical" evidence="6">
    <location>
        <begin position="334"/>
        <end position="358"/>
    </location>
</feature>
<dbReference type="AlphaFoldDB" id="A0A6M8FTK1"/>
<feature type="transmembrane region" description="Helical" evidence="6">
    <location>
        <begin position="219"/>
        <end position="240"/>
    </location>
</feature>
<dbReference type="GO" id="GO:0005886">
    <property type="term" value="C:plasma membrane"/>
    <property type="evidence" value="ECO:0007669"/>
    <property type="project" value="UniProtKB-SubCell"/>
</dbReference>
<dbReference type="InterPro" id="IPR050833">
    <property type="entry name" value="Poly_Biosynth_Transport"/>
</dbReference>
<accession>A0A6M8FTK1</accession>
<dbReference type="PANTHER" id="PTHR30250">
    <property type="entry name" value="PST FAMILY PREDICTED COLANIC ACID TRANSPORTER"/>
    <property type="match status" value="1"/>
</dbReference>